<dbReference type="InterPro" id="IPR020904">
    <property type="entry name" value="Sc_DH/Rdtase_CS"/>
</dbReference>
<dbReference type="Gene3D" id="3.40.50.720">
    <property type="entry name" value="NAD(P)-binding Rossmann-like Domain"/>
    <property type="match status" value="1"/>
</dbReference>
<dbReference type="Pfam" id="PF00106">
    <property type="entry name" value="adh_short"/>
    <property type="match status" value="1"/>
</dbReference>
<dbReference type="RefSeq" id="WP_017450437.1">
    <property type="nucleotide sequence ID" value="NZ_CP008956.1"/>
</dbReference>
<dbReference type="InterPro" id="IPR002347">
    <property type="entry name" value="SDR_fam"/>
</dbReference>
<dbReference type="InterPro" id="IPR057326">
    <property type="entry name" value="KR_dom"/>
</dbReference>
<dbReference type="CDD" id="cd05374">
    <property type="entry name" value="17beta-HSD-like_SDR_c"/>
    <property type="match status" value="1"/>
</dbReference>
<dbReference type="AlphaFoldDB" id="A0A6M3ZSE3"/>
<dbReference type="SMART" id="SM00822">
    <property type="entry name" value="PKS_KR"/>
    <property type="match status" value="1"/>
</dbReference>
<dbReference type="PANTHER" id="PTHR43976">
    <property type="entry name" value="SHORT CHAIN DEHYDROGENASE"/>
    <property type="match status" value="1"/>
</dbReference>
<dbReference type="Proteomes" id="UP000501648">
    <property type="component" value="Chromosome"/>
</dbReference>
<keyword evidence="2" id="KW-0560">Oxidoreductase</keyword>
<reference evidence="5 6" key="1">
    <citation type="journal article" date="2012" name="J. Bacteriol.">
        <title>Genome sequence of the pathogenic Herbaspirillum seropedicae strain Os34, isolated from rice roots.</title>
        <authorList>
            <person name="Ye W."/>
            <person name="Ye S."/>
            <person name="Liu J."/>
            <person name="Chang S."/>
            <person name="Chen M."/>
            <person name="Zhu B."/>
            <person name="Guo L."/>
            <person name="An Q."/>
        </authorList>
    </citation>
    <scope>NUCLEOTIDE SEQUENCE [LARGE SCALE GENOMIC DNA]</scope>
    <source>
        <strain evidence="5 6">Os34</strain>
    </source>
</reference>
<comment type="similarity">
    <text evidence="1 3">Belongs to the short-chain dehydrogenases/reductases (SDR) family.</text>
</comment>
<evidence type="ECO:0000256" key="1">
    <source>
        <dbReference type="ARBA" id="ARBA00006484"/>
    </source>
</evidence>
<accession>A0A6M3ZSE3</accession>
<dbReference type="PRINTS" id="PR00081">
    <property type="entry name" value="GDHRDH"/>
</dbReference>
<dbReference type="InterPro" id="IPR051911">
    <property type="entry name" value="SDR_oxidoreductase"/>
</dbReference>
<evidence type="ECO:0000256" key="3">
    <source>
        <dbReference type="RuleBase" id="RU000363"/>
    </source>
</evidence>
<dbReference type="PANTHER" id="PTHR43976:SF16">
    <property type="entry name" value="SHORT-CHAIN DEHYDROGENASE_REDUCTASE FAMILY PROTEIN"/>
    <property type="match status" value="1"/>
</dbReference>
<evidence type="ECO:0000313" key="6">
    <source>
        <dbReference type="Proteomes" id="UP000501648"/>
    </source>
</evidence>
<dbReference type="InterPro" id="IPR036291">
    <property type="entry name" value="NAD(P)-bd_dom_sf"/>
</dbReference>
<sequence>MTNTPRTWLITGVSSGFGRSLAQAVLARGERVIGTVRQAPQVVEFMMQAPGRSFAVRLDMTDSEAVTRELGAAIERAGGIDVLVNNAGYGMTGAVEEVSQAEARHQMETNFFGTLAAIQAALPFMRARRHGHILNFSSIAGIQGIPGMALYNASKFAVEGLSEGLAAELKDMGIKVSIVAPGSFRTAFAGRSILRAEREIAAYADTAGQVRHNIAHLDGTQAGDPDKAAQILIDLVDSPTPPLRLALGADSVATVRRKLHKLESELSAWEAVSNSTAFD</sequence>
<feature type="domain" description="Ketoreductase" evidence="4">
    <location>
        <begin position="6"/>
        <end position="187"/>
    </location>
</feature>
<dbReference type="EMBL" id="CP008956">
    <property type="protein sequence ID" value="QJQ01498.1"/>
    <property type="molecule type" value="Genomic_DNA"/>
</dbReference>
<dbReference type="PROSITE" id="PS00061">
    <property type="entry name" value="ADH_SHORT"/>
    <property type="match status" value="1"/>
</dbReference>
<evidence type="ECO:0000313" key="5">
    <source>
        <dbReference type="EMBL" id="QJQ01498.1"/>
    </source>
</evidence>
<dbReference type="GO" id="GO:0016491">
    <property type="term" value="F:oxidoreductase activity"/>
    <property type="evidence" value="ECO:0007669"/>
    <property type="project" value="UniProtKB-KW"/>
</dbReference>
<dbReference type="PRINTS" id="PR00080">
    <property type="entry name" value="SDRFAMILY"/>
</dbReference>
<dbReference type="SUPFAM" id="SSF51735">
    <property type="entry name" value="NAD(P)-binding Rossmann-fold domains"/>
    <property type="match status" value="1"/>
</dbReference>
<name>A0A6M3ZSE3_9BURK</name>
<organism evidence="5 6">
    <name type="scientific">Herbaspirillum rubrisubalbicans Os34</name>
    <dbReference type="NCBI Taxonomy" id="1235827"/>
    <lineage>
        <taxon>Bacteria</taxon>
        <taxon>Pseudomonadati</taxon>
        <taxon>Pseudomonadota</taxon>
        <taxon>Betaproteobacteria</taxon>
        <taxon>Burkholderiales</taxon>
        <taxon>Oxalobacteraceae</taxon>
        <taxon>Herbaspirillum</taxon>
    </lineage>
</organism>
<evidence type="ECO:0000256" key="2">
    <source>
        <dbReference type="ARBA" id="ARBA00023002"/>
    </source>
</evidence>
<protein>
    <submittedName>
        <fullName evidence="5">Short-chain dehydrogenase/reductase</fullName>
    </submittedName>
</protein>
<dbReference type="NCBIfam" id="NF004824">
    <property type="entry name" value="PRK06180.1"/>
    <property type="match status" value="1"/>
</dbReference>
<evidence type="ECO:0000259" key="4">
    <source>
        <dbReference type="SMART" id="SM00822"/>
    </source>
</evidence>
<gene>
    <name evidence="5" type="ORF">C798_15000</name>
</gene>
<proteinExistence type="inferred from homology"/>